<accession>A0A365H5T2</accession>
<evidence type="ECO:0000313" key="1">
    <source>
        <dbReference type="EMBL" id="RAY13593.1"/>
    </source>
</evidence>
<gene>
    <name evidence="1" type="ORF">DPM19_18110</name>
</gene>
<organism evidence="1 2">
    <name type="scientific">Actinomadura craniellae</name>
    <dbReference type="NCBI Taxonomy" id="2231787"/>
    <lineage>
        <taxon>Bacteria</taxon>
        <taxon>Bacillati</taxon>
        <taxon>Actinomycetota</taxon>
        <taxon>Actinomycetes</taxon>
        <taxon>Streptosporangiales</taxon>
        <taxon>Thermomonosporaceae</taxon>
        <taxon>Actinomadura</taxon>
    </lineage>
</organism>
<protein>
    <submittedName>
        <fullName evidence="1">Uncharacterized protein</fullName>
    </submittedName>
</protein>
<evidence type="ECO:0000313" key="2">
    <source>
        <dbReference type="Proteomes" id="UP000251891"/>
    </source>
</evidence>
<reference evidence="1 2" key="1">
    <citation type="submission" date="2018-06" db="EMBL/GenBank/DDBJ databases">
        <title>Actinomadura craniellae sp. nov. isolated from marine sponge Craniella sp.</title>
        <authorList>
            <person name="Li L."/>
            <person name="Xu Q.H."/>
            <person name="Lin H.W."/>
            <person name="Lu Y.H."/>
        </authorList>
    </citation>
    <scope>NUCLEOTIDE SEQUENCE [LARGE SCALE GENOMIC DNA]</scope>
    <source>
        <strain evidence="1 2">LHW63021</strain>
    </source>
</reference>
<dbReference type="AlphaFoldDB" id="A0A365H5T2"/>
<dbReference type="OrthoDB" id="3536204at2"/>
<dbReference type="EMBL" id="QLYX01000008">
    <property type="protein sequence ID" value="RAY13593.1"/>
    <property type="molecule type" value="Genomic_DNA"/>
</dbReference>
<dbReference type="Proteomes" id="UP000251891">
    <property type="component" value="Unassembled WGS sequence"/>
</dbReference>
<keyword evidence="2" id="KW-1185">Reference proteome</keyword>
<name>A0A365H5T2_9ACTN</name>
<proteinExistence type="predicted"/>
<comment type="caution">
    <text evidence="1">The sequence shown here is derived from an EMBL/GenBank/DDBJ whole genome shotgun (WGS) entry which is preliminary data.</text>
</comment>
<dbReference type="RefSeq" id="WP_111869134.1">
    <property type="nucleotide sequence ID" value="NZ_QLYX01000008.1"/>
</dbReference>
<sequence>MPAANAPRLYRAGDWPVLREAGPAETDRRVRELCDHLAFDLPGYGDDELVAVGIMLSTASHPTAAGAVLDWIEAAPSPGRFEIVCGLLRGLWFCAGTGQCTDERVTRLLAVRDPAGPGAGGRYRHALVLLRAAGCGARPEPLRPAFLADTEELRGALRDRLRSLLGTGERWLTRADRDALDRLHQGDRDAGPHGLGETAAAVFTEDVCEEFAREYPEHDLDRLSSVANALSHEHGPVAAETALEWLAAAPSPPRFEIACWLLSGSPGECTPSRAARLLDHHEHDPGVAPGPEQRYPLALVLEAAVRNGGDGRSREALHAVVAGLPEPEGHMMRARLATLPED</sequence>